<evidence type="ECO:0000313" key="2">
    <source>
        <dbReference type="EMBL" id="KAK1663393.1"/>
    </source>
</evidence>
<accession>A0AAD8STW0</accession>
<feature type="domain" description="F-box" evidence="1">
    <location>
        <begin position="1"/>
        <end position="47"/>
    </location>
</feature>
<name>A0AAD8STW0_LOLMU</name>
<dbReference type="Pfam" id="PF00646">
    <property type="entry name" value="F-box"/>
    <property type="match status" value="1"/>
</dbReference>
<proteinExistence type="predicted"/>
<dbReference type="PANTHER" id="PTHR34591">
    <property type="entry name" value="OS03G0653100 PROTEIN-RELATED"/>
    <property type="match status" value="1"/>
</dbReference>
<dbReference type="InterPro" id="IPR001810">
    <property type="entry name" value="F-box_dom"/>
</dbReference>
<dbReference type="SUPFAM" id="SSF81383">
    <property type="entry name" value="F-box domain"/>
    <property type="match status" value="1"/>
</dbReference>
<dbReference type="InterPro" id="IPR036047">
    <property type="entry name" value="F-box-like_dom_sf"/>
</dbReference>
<comment type="caution">
    <text evidence="2">The sequence shown here is derived from an EMBL/GenBank/DDBJ whole genome shotgun (WGS) entry which is preliminary data.</text>
</comment>
<dbReference type="EMBL" id="JAUUTY010000003">
    <property type="protein sequence ID" value="KAK1663393.1"/>
    <property type="molecule type" value="Genomic_DNA"/>
</dbReference>
<protein>
    <recommendedName>
        <fullName evidence="1">F-box domain-containing protein</fullName>
    </recommendedName>
</protein>
<organism evidence="2 3">
    <name type="scientific">Lolium multiflorum</name>
    <name type="common">Italian ryegrass</name>
    <name type="synonym">Lolium perenne subsp. multiflorum</name>
    <dbReference type="NCBI Taxonomy" id="4521"/>
    <lineage>
        <taxon>Eukaryota</taxon>
        <taxon>Viridiplantae</taxon>
        <taxon>Streptophyta</taxon>
        <taxon>Embryophyta</taxon>
        <taxon>Tracheophyta</taxon>
        <taxon>Spermatophyta</taxon>
        <taxon>Magnoliopsida</taxon>
        <taxon>Liliopsida</taxon>
        <taxon>Poales</taxon>
        <taxon>Poaceae</taxon>
        <taxon>BOP clade</taxon>
        <taxon>Pooideae</taxon>
        <taxon>Poodae</taxon>
        <taxon>Poeae</taxon>
        <taxon>Poeae Chloroplast Group 2 (Poeae type)</taxon>
        <taxon>Loliodinae</taxon>
        <taxon>Loliinae</taxon>
        <taxon>Lolium</taxon>
    </lineage>
</organism>
<dbReference type="SMART" id="SM00256">
    <property type="entry name" value="FBOX"/>
    <property type="match status" value="1"/>
</dbReference>
<dbReference type="PANTHER" id="PTHR34591:SF29">
    <property type="entry name" value="F-BOX DOMAIN-CONTAINING PROTEIN"/>
    <property type="match status" value="1"/>
</dbReference>
<dbReference type="PROSITE" id="PS50181">
    <property type="entry name" value="FBOX"/>
    <property type="match status" value="1"/>
</dbReference>
<dbReference type="Gene3D" id="1.20.1280.50">
    <property type="match status" value="1"/>
</dbReference>
<sequence length="153" mass="17284">MDLVPSLPDDALADILRRLAPRDLAASRCVCKSWRRVLDSRRLLRADLLPLSLGGIFINLHDLNFTQFLNRPTAGATVSGRLDYTCRYSDPCRYPPRAYVYAHCNGLLLFDHCVVNPATQQWALFPVPPVLPKPPGMHFSKYTYLVFDPTLSP</sequence>
<gene>
    <name evidence="2" type="ORF">QYE76_051552</name>
</gene>
<dbReference type="Proteomes" id="UP001231189">
    <property type="component" value="Unassembled WGS sequence"/>
</dbReference>
<dbReference type="AlphaFoldDB" id="A0AAD8STW0"/>
<evidence type="ECO:0000259" key="1">
    <source>
        <dbReference type="PROSITE" id="PS50181"/>
    </source>
</evidence>
<evidence type="ECO:0000313" key="3">
    <source>
        <dbReference type="Proteomes" id="UP001231189"/>
    </source>
</evidence>
<reference evidence="2" key="1">
    <citation type="submission" date="2023-07" db="EMBL/GenBank/DDBJ databases">
        <title>A chromosome-level genome assembly of Lolium multiflorum.</title>
        <authorList>
            <person name="Chen Y."/>
            <person name="Copetti D."/>
            <person name="Kolliker R."/>
            <person name="Studer B."/>
        </authorList>
    </citation>
    <scope>NUCLEOTIDE SEQUENCE</scope>
    <source>
        <strain evidence="2">02402/16</strain>
        <tissue evidence="2">Leaf</tissue>
    </source>
</reference>
<keyword evidence="3" id="KW-1185">Reference proteome</keyword>